<dbReference type="InterPro" id="IPR050677">
    <property type="entry name" value="Actinoporin_PFT"/>
</dbReference>
<dbReference type="GO" id="GO:0046930">
    <property type="term" value="C:pore complex"/>
    <property type="evidence" value="ECO:0007669"/>
    <property type="project" value="InterPro"/>
</dbReference>
<dbReference type="PANTHER" id="PTHR40388:SF1">
    <property type="entry name" value="BRYOPORIN"/>
    <property type="match status" value="1"/>
</dbReference>
<dbReference type="AlphaFoldDB" id="A0A0E9XZ40"/>
<reference evidence="6" key="1">
    <citation type="submission" date="2014-11" db="EMBL/GenBank/DDBJ databases">
        <authorList>
            <person name="Amaro Gonzalez C."/>
        </authorList>
    </citation>
    <scope>NUCLEOTIDE SEQUENCE</scope>
</reference>
<dbReference type="Gene3D" id="2.60.270.20">
    <property type="entry name" value="Cytolysin/lectin"/>
    <property type="match status" value="1"/>
</dbReference>
<dbReference type="EMBL" id="GBXM01001629">
    <property type="protein sequence ID" value="JAI06949.1"/>
    <property type="molecule type" value="Transcribed_RNA"/>
</dbReference>
<organism evidence="6">
    <name type="scientific">Anguilla anguilla</name>
    <name type="common">European freshwater eel</name>
    <name type="synonym">Muraena anguilla</name>
    <dbReference type="NCBI Taxonomy" id="7936"/>
    <lineage>
        <taxon>Eukaryota</taxon>
        <taxon>Metazoa</taxon>
        <taxon>Chordata</taxon>
        <taxon>Craniata</taxon>
        <taxon>Vertebrata</taxon>
        <taxon>Euteleostomi</taxon>
        <taxon>Actinopterygii</taxon>
        <taxon>Neopterygii</taxon>
        <taxon>Teleostei</taxon>
        <taxon>Anguilliformes</taxon>
        <taxon>Anguillidae</taxon>
        <taxon>Anguilla</taxon>
    </lineage>
</organism>
<evidence type="ECO:0000256" key="5">
    <source>
        <dbReference type="ARBA" id="ARBA00023331"/>
    </source>
</evidence>
<evidence type="ECO:0000313" key="6">
    <source>
        <dbReference type="EMBL" id="JAI06949.1"/>
    </source>
</evidence>
<proteinExistence type="predicted"/>
<dbReference type="GO" id="GO:0051715">
    <property type="term" value="P:cytolysis in another organism"/>
    <property type="evidence" value="ECO:0007669"/>
    <property type="project" value="InterPro"/>
</dbReference>
<dbReference type="SUPFAM" id="SSF63724">
    <property type="entry name" value="Cytolysin/lectin"/>
    <property type="match status" value="1"/>
</dbReference>
<keyword evidence="4" id="KW-0472">Membrane</keyword>
<evidence type="ECO:0000256" key="3">
    <source>
        <dbReference type="ARBA" id="ARBA00022537"/>
    </source>
</evidence>
<dbReference type="Pfam" id="PF06369">
    <property type="entry name" value="Anemone_cytotox"/>
    <property type="match status" value="1"/>
</dbReference>
<dbReference type="GO" id="GO:0046931">
    <property type="term" value="P:pore complex assembly"/>
    <property type="evidence" value="ECO:0007669"/>
    <property type="project" value="InterPro"/>
</dbReference>
<evidence type="ECO:0000256" key="2">
    <source>
        <dbReference type="ARBA" id="ARBA00004532"/>
    </source>
</evidence>
<dbReference type="GO" id="GO:0042151">
    <property type="term" value="C:nematocyst"/>
    <property type="evidence" value="ECO:0007669"/>
    <property type="project" value="UniProtKB-SubCell"/>
</dbReference>
<dbReference type="GO" id="GO:0015267">
    <property type="term" value="F:channel activity"/>
    <property type="evidence" value="ECO:0007669"/>
    <property type="project" value="InterPro"/>
</dbReference>
<dbReference type="GO" id="GO:0006812">
    <property type="term" value="P:monoatomic cation transport"/>
    <property type="evidence" value="ECO:0007669"/>
    <property type="project" value="InterPro"/>
</dbReference>
<reference evidence="6" key="2">
    <citation type="journal article" date="2015" name="Fish Shellfish Immunol.">
        <title>Early steps in the European eel (Anguilla anguilla)-Vibrio vulnificus interaction in the gills: Role of the RtxA13 toxin.</title>
        <authorList>
            <person name="Callol A."/>
            <person name="Pajuelo D."/>
            <person name="Ebbesson L."/>
            <person name="Teles M."/>
            <person name="MacKenzie S."/>
            <person name="Amaro C."/>
        </authorList>
    </citation>
    <scope>NUCLEOTIDE SEQUENCE</scope>
</reference>
<protein>
    <submittedName>
        <fullName evidence="6">Uncharacterized protein</fullName>
    </submittedName>
</protein>
<dbReference type="GO" id="GO:0044218">
    <property type="term" value="C:other organism cell membrane"/>
    <property type="evidence" value="ECO:0007669"/>
    <property type="project" value="UniProtKB-KW"/>
</dbReference>
<evidence type="ECO:0000256" key="1">
    <source>
        <dbReference type="ARBA" id="ARBA00004175"/>
    </source>
</evidence>
<dbReference type="PANTHER" id="PTHR40388">
    <property type="entry name" value="BRYOPORIN"/>
    <property type="match status" value="1"/>
</dbReference>
<sequence length="124" mass="14317">MVEKGKTEVCSFGQTKGTACGSVGVLTYDIFEDQKNKAEYRLAIMFSVPFDYTYYENWFSLGLFKTTQACDYSLYNRMYYEEEKSFKREKASGSQISFQCEKFTLAGTMSPIINAEMKVDLRNK</sequence>
<accession>A0A0E9XZ40</accession>
<keyword evidence="5" id="KW-0166">Nematocyst</keyword>
<dbReference type="InterPro" id="IPR015926">
    <property type="entry name" value="Cytolysin/lectin"/>
</dbReference>
<dbReference type="InterPro" id="IPR009104">
    <property type="entry name" value="Anemon_actinoporin-like"/>
</dbReference>
<keyword evidence="3" id="KW-1052">Target cell membrane</keyword>
<keyword evidence="4" id="KW-1053">Target membrane</keyword>
<name>A0A0E9XZ40_ANGAN</name>
<evidence type="ECO:0000256" key="4">
    <source>
        <dbReference type="ARBA" id="ARBA00023298"/>
    </source>
</evidence>
<comment type="subcellular location">
    <subcellularLocation>
        <location evidence="2">Nematocyst</location>
    </subcellularLocation>
    <subcellularLocation>
        <location evidence="1">Target cell membrane</location>
    </subcellularLocation>
</comment>